<dbReference type="Proteomes" id="UP000045706">
    <property type="component" value="Unassembled WGS sequence"/>
</dbReference>
<dbReference type="InterPro" id="IPR013932">
    <property type="entry name" value="TATA-bd_TIP120"/>
</dbReference>
<sequence>AYRGVLATKLKEGSVKQEVEKQQEANRSVLRVTLLLADRITRATGGGVSTATATTPAGGQGASGTGSSATWDAYWEW</sequence>
<dbReference type="EMBL" id="CVQI01038233">
    <property type="protein sequence ID" value="CRK49042.1"/>
    <property type="molecule type" value="Genomic_DNA"/>
</dbReference>
<feature type="non-terminal residue" evidence="3">
    <location>
        <position position="77"/>
    </location>
</feature>
<dbReference type="Gene3D" id="1.25.10.10">
    <property type="entry name" value="Leucine-rich Repeat Variant"/>
    <property type="match status" value="1"/>
</dbReference>
<evidence type="ECO:0000259" key="2">
    <source>
        <dbReference type="Pfam" id="PF08623"/>
    </source>
</evidence>
<reference evidence="4" key="1">
    <citation type="submission" date="2015-05" db="EMBL/GenBank/DDBJ databases">
        <authorList>
            <person name="Fogelqvist Johan"/>
        </authorList>
    </citation>
    <scope>NUCLEOTIDE SEQUENCE [LARGE SCALE GENOMIC DNA]</scope>
</reference>
<organism evidence="3 4">
    <name type="scientific">Verticillium longisporum</name>
    <name type="common">Verticillium dahliae var. longisporum</name>
    <dbReference type="NCBI Taxonomy" id="100787"/>
    <lineage>
        <taxon>Eukaryota</taxon>
        <taxon>Fungi</taxon>
        <taxon>Dikarya</taxon>
        <taxon>Ascomycota</taxon>
        <taxon>Pezizomycotina</taxon>
        <taxon>Sordariomycetes</taxon>
        <taxon>Hypocreomycetidae</taxon>
        <taxon>Glomerellales</taxon>
        <taxon>Plectosphaerellaceae</taxon>
        <taxon>Verticillium</taxon>
    </lineage>
</organism>
<protein>
    <recommendedName>
        <fullName evidence="2">TATA-binding protein interacting (TIP20) domain-containing protein</fullName>
    </recommendedName>
</protein>
<proteinExistence type="predicted"/>
<dbReference type="InterPro" id="IPR011989">
    <property type="entry name" value="ARM-like"/>
</dbReference>
<evidence type="ECO:0000313" key="3">
    <source>
        <dbReference type="EMBL" id="CRK49042.1"/>
    </source>
</evidence>
<accession>A0A0G4NRC6</accession>
<feature type="domain" description="TATA-binding protein interacting (TIP20)" evidence="2">
    <location>
        <begin position="2"/>
        <end position="77"/>
    </location>
</feature>
<evidence type="ECO:0000256" key="1">
    <source>
        <dbReference type="SAM" id="MobiDB-lite"/>
    </source>
</evidence>
<dbReference type="Pfam" id="PF08623">
    <property type="entry name" value="TIP120"/>
    <property type="match status" value="1"/>
</dbReference>
<feature type="region of interest" description="Disordered" evidence="1">
    <location>
        <begin position="46"/>
        <end position="77"/>
    </location>
</feature>
<name>A0A0G4NRC6_VERLO</name>
<evidence type="ECO:0000313" key="4">
    <source>
        <dbReference type="Proteomes" id="UP000045706"/>
    </source>
</evidence>
<feature type="non-terminal residue" evidence="3">
    <location>
        <position position="1"/>
    </location>
</feature>
<gene>
    <name evidence="3" type="ORF">BN1723_020722</name>
</gene>
<dbReference type="AlphaFoldDB" id="A0A0G4NRC6"/>